<dbReference type="InterPro" id="IPR000571">
    <property type="entry name" value="Znf_CCCH"/>
</dbReference>
<dbReference type="Gene3D" id="3.30.1370.210">
    <property type="match status" value="1"/>
</dbReference>
<dbReference type="PANTHER" id="PTHR12506">
    <property type="entry name" value="PROTEIN PHOSPHATASE RELATED"/>
    <property type="match status" value="1"/>
</dbReference>
<sequence length="110" mass="12175">MTILATRSSFDAHPQGQVNVNKYPERPGQPEFSFYMRTGDCKFKSSCRFHQPRNPESALSDQGLPLPPGQIVCSHFSRYGTCKFGSSCKYDHSVGGTAPSQMITEDSHEG</sequence>
<dbReference type="InterPro" id="IPR050974">
    <property type="entry name" value="Plant_ZF_CCCH"/>
</dbReference>
<evidence type="ECO:0000259" key="7">
    <source>
        <dbReference type="PROSITE" id="PS50103"/>
    </source>
</evidence>
<reference evidence="8" key="1">
    <citation type="journal article" date="2016" name="Nat. Genet.">
        <title>A high-quality carrot genome assembly provides new insights into carotenoid accumulation and asterid genome evolution.</title>
        <authorList>
            <person name="Iorizzo M."/>
            <person name="Ellison S."/>
            <person name="Senalik D."/>
            <person name="Zeng P."/>
            <person name="Satapoomin P."/>
            <person name="Huang J."/>
            <person name="Bowman M."/>
            <person name="Iovene M."/>
            <person name="Sanseverino W."/>
            <person name="Cavagnaro P."/>
            <person name="Yildiz M."/>
            <person name="Macko-Podgorni A."/>
            <person name="Moranska E."/>
            <person name="Grzebelus E."/>
            <person name="Grzebelus D."/>
            <person name="Ashrafi H."/>
            <person name="Zheng Z."/>
            <person name="Cheng S."/>
            <person name="Spooner D."/>
            <person name="Van Deynze A."/>
            <person name="Simon P."/>
        </authorList>
    </citation>
    <scope>NUCLEOTIDE SEQUENCE</scope>
    <source>
        <tissue evidence="8">Leaf</tissue>
    </source>
</reference>
<dbReference type="SUPFAM" id="SSF90229">
    <property type="entry name" value="CCCH zinc finger"/>
    <property type="match status" value="1"/>
</dbReference>
<keyword evidence="1 5" id="KW-0479">Metal-binding</keyword>
<keyword evidence="2 5" id="KW-0863">Zinc-finger</keyword>
<protein>
    <recommendedName>
        <fullName evidence="7">C3H1-type domain-containing protein</fullName>
    </recommendedName>
</protein>
<feature type="zinc finger region" description="C3H1-type" evidence="5">
    <location>
        <begin position="67"/>
        <end position="95"/>
    </location>
</feature>
<evidence type="ECO:0000256" key="2">
    <source>
        <dbReference type="ARBA" id="ARBA00022771"/>
    </source>
</evidence>
<evidence type="ECO:0000256" key="3">
    <source>
        <dbReference type="ARBA" id="ARBA00022833"/>
    </source>
</evidence>
<dbReference type="SMART" id="SM00356">
    <property type="entry name" value="ZnF_C3H1"/>
    <property type="match status" value="2"/>
</dbReference>
<organism evidence="8 9">
    <name type="scientific">Daucus carota subsp. sativus</name>
    <name type="common">Carrot</name>
    <dbReference type="NCBI Taxonomy" id="79200"/>
    <lineage>
        <taxon>Eukaryota</taxon>
        <taxon>Viridiplantae</taxon>
        <taxon>Streptophyta</taxon>
        <taxon>Embryophyta</taxon>
        <taxon>Tracheophyta</taxon>
        <taxon>Spermatophyta</taxon>
        <taxon>Magnoliopsida</taxon>
        <taxon>eudicotyledons</taxon>
        <taxon>Gunneridae</taxon>
        <taxon>Pentapetalae</taxon>
        <taxon>asterids</taxon>
        <taxon>campanulids</taxon>
        <taxon>Apiales</taxon>
        <taxon>Apiaceae</taxon>
        <taxon>Apioideae</taxon>
        <taxon>Scandiceae</taxon>
        <taxon>Daucinae</taxon>
        <taxon>Daucus</taxon>
        <taxon>Daucus sect. Daucus</taxon>
    </lineage>
</organism>
<dbReference type="GO" id="GO:0008270">
    <property type="term" value="F:zinc ion binding"/>
    <property type="evidence" value="ECO:0007669"/>
    <property type="project" value="UniProtKB-KW"/>
</dbReference>
<evidence type="ECO:0000256" key="6">
    <source>
        <dbReference type="SAM" id="MobiDB-lite"/>
    </source>
</evidence>
<reference evidence="8" key="2">
    <citation type="submission" date="2022-03" db="EMBL/GenBank/DDBJ databases">
        <title>Draft title - Genomic analysis of global carrot germplasm unveils the trajectory of domestication and the origin of high carotenoid orange carrot.</title>
        <authorList>
            <person name="Iorizzo M."/>
            <person name="Ellison S."/>
            <person name="Senalik D."/>
            <person name="Macko-Podgorni A."/>
            <person name="Grzebelus D."/>
            <person name="Bostan H."/>
            <person name="Rolling W."/>
            <person name="Curaba J."/>
            <person name="Simon P."/>
        </authorList>
    </citation>
    <scope>NUCLEOTIDE SEQUENCE</scope>
    <source>
        <tissue evidence="8">Leaf</tissue>
    </source>
</reference>
<dbReference type="Proteomes" id="UP000077755">
    <property type="component" value="Chromosome 7"/>
</dbReference>
<evidence type="ECO:0000313" key="9">
    <source>
        <dbReference type="Proteomes" id="UP000077755"/>
    </source>
</evidence>
<dbReference type="InterPro" id="IPR036855">
    <property type="entry name" value="Znf_CCCH_sf"/>
</dbReference>
<evidence type="ECO:0000256" key="5">
    <source>
        <dbReference type="PROSITE-ProRule" id="PRU00723"/>
    </source>
</evidence>
<keyword evidence="9" id="KW-1185">Reference proteome</keyword>
<dbReference type="EMBL" id="CP093349">
    <property type="protein sequence ID" value="WOH08014.1"/>
    <property type="molecule type" value="Genomic_DNA"/>
</dbReference>
<dbReference type="GO" id="GO:0003729">
    <property type="term" value="F:mRNA binding"/>
    <property type="evidence" value="ECO:0007669"/>
    <property type="project" value="UniProtKB-ARBA"/>
</dbReference>
<gene>
    <name evidence="8" type="ORF">DCAR_0727450</name>
</gene>
<feature type="region of interest" description="Disordered" evidence="6">
    <location>
        <begin position="1"/>
        <end position="26"/>
    </location>
</feature>
<keyword evidence="4" id="KW-0238">DNA-binding</keyword>
<dbReference type="Pfam" id="PF00642">
    <property type="entry name" value="zf-CCCH"/>
    <property type="match status" value="1"/>
</dbReference>
<name>A0AAF1B645_DAUCS</name>
<evidence type="ECO:0000313" key="8">
    <source>
        <dbReference type="EMBL" id="WOH08014.1"/>
    </source>
</evidence>
<accession>A0AAF1B645</accession>
<proteinExistence type="predicted"/>
<dbReference type="GO" id="GO:0003677">
    <property type="term" value="F:DNA binding"/>
    <property type="evidence" value="ECO:0007669"/>
    <property type="project" value="UniProtKB-KW"/>
</dbReference>
<evidence type="ECO:0000256" key="1">
    <source>
        <dbReference type="ARBA" id="ARBA00022723"/>
    </source>
</evidence>
<feature type="domain" description="C3H1-type" evidence="7">
    <location>
        <begin position="67"/>
        <end position="95"/>
    </location>
</feature>
<dbReference type="PROSITE" id="PS50103">
    <property type="entry name" value="ZF_C3H1"/>
    <property type="match status" value="1"/>
</dbReference>
<keyword evidence="3 5" id="KW-0862">Zinc</keyword>
<evidence type="ECO:0000256" key="4">
    <source>
        <dbReference type="ARBA" id="ARBA00023125"/>
    </source>
</evidence>
<dbReference type="PANTHER" id="PTHR12506:SF20">
    <property type="entry name" value="ZINC FINGER CCCH DOMAIN-CONTAINING PROTEIN 67"/>
    <property type="match status" value="1"/>
</dbReference>
<dbReference type="AlphaFoldDB" id="A0AAF1B645"/>